<reference evidence="1 2" key="1">
    <citation type="journal article" date="2014" name="Genome Announc.">
        <title>Draft Genome Sequence of Streptomyces roseochromogenes subsp. oscitans DS 12.976, Producer of the Aminocoumarin Antibiotic Clorobiocin.</title>
        <authorList>
            <person name="Ruckert C."/>
            <person name="Kalinowski J."/>
            <person name="Heide L."/>
            <person name="Apel A.K."/>
        </authorList>
    </citation>
    <scope>NUCLEOTIDE SEQUENCE [LARGE SCALE GENOMIC DNA]</scope>
    <source>
        <strain evidence="1 2">DS 12.976</strain>
    </source>
</reference>
<protein>
    <submittedName>
        <fullName evidence="1">Uncharacterized protein</fullName>
    </submittedName>
</protein>
<dbReference type="AlphaFoldDB" id="V6K1Q7"/>
<evidence type="ECO:0000313" key="2">
    <source>
        <dbReference type="Proteomes" id="UP000017984"/>
    </source>
</evidence>
<dbReference type="HOGENOM" id="CLU_2939986_0_0_11"/>
<comment type="caution">
    <text evidence="1">The sequence shown here is derived from an EMBL/GenBank/DDBJ whole genome shotgun (WGS) entry which is preliminary data.</text>
</comment>
<evidence type="ECO:0000313" key="1">
    <source>
        <dbReference type="EMBL" id="EST25993.1"/>
    </source>
</evidence>
<dbReference type="Proteomes" id="UP000017984">
    <property type="component" value="Chromosome"/>
</dbReference>
<dbReference type="STRING" id="1352936.M878_27660"/>
<organism evidence="1 2">
    <name type="scientific">Streptomyces roseochromogenus subsp. oscitans DS 12.976</name>
    <dbReference type="NCBI Taxonomy" id="1352936"/>
    <lineage>
        <taxon>Bacteria</taxon>
        <taxon>Bacillati</taxon>
        <taxon>Actinomycetota</taxon>
        <taxon>Actinomycetes</taxon>
        <taxon>Kitasatosporales</taxon>
        <taxon>Streptomycetaceae</taxon>
        <taxon>Streptomyces</taxon>
    </lineage>
</organism>
<name>V6K1Q7_STRRC</name>
<keyword evidence="2" id="KW-1185">Reference proteome</keyword>
<dbReference type="PATRIC" id="fig|1352936.5.peg.5778"/>
<accession>V6K1Q7</accession>
<proteinExistence type="predicted"/>
<gene>
    <name evidence="1" type="ORF">M878_27660</name>
</gene>
<sequence>MLAFRGVAGGISRLLLTDGFRGGAPPGRRVSWRVGGRWRGRGWAVRLMTLFMGSPFGGPG</sequence>
<dbReference type="EMBL" id="AWQX01000233">
    <property type="protein sequence ID" value="EST25993.1"/>
    <property type="molecule type" value="Genomic_DNA"/>
</dbReference>